<dbReference type="Proteomes" id="UP001638806">
    <property type="component" value="Unassembled WGS sequence"/>
</dbReference>
<dbReference type="EMBL" id="JBGNUJ010000012">
    <property type="protein sequence ID" value="KAL3953219.1"/>
    <property type="molecule type" value="Genomic_DNA"/>
</dbReference>
<organism evidence="1 2">
    <name type="scientific">Purpureocillium lilacinum</name>
    <name type="common">Paecilomyces lilacinus</name>
    <dbReference type="NCBI Taxonomy" id="33203"/>
    <lineage>
        <taxon>Eukaryota</taxon>
        <taxon>Fungi</taxon>
        <taxon>Dikarya</taxon>
        <taxon>Ascomycota</taxon>
        <taxon>Pezizomycotina</taxon>
        <taxon>Sordariomycetes</taxon>
        <taxon>Hypocreomycetidae</taxon>
        <taxon>Hypocreales</taxon>
        <taxon>Ophiocordycipitaceae</taxon>
        <taxon>Purpureocillium</taxon>
    </lineage>
</organism>
<sequence>MASRPSHSRENSASNGNNDHRPLQPSTLRQSHTPASRRGSSQGSDSAAARQPDTSPASSSASSQRKQPAAATESTPLIPADGQQHEQHQRRDPAHPGICTHGTFSPRPSSPADGIFGGRLLDDMTASETTASEPPSGVLDNAMSNILGTDDWKVWIKRRIRTKKVTQSTELAQQAGFRFTPMMYLAYYIPFFNWIGQYQLSFLKGDLVAALTIASFYLPMALSLASNLAHVPPIHGLYAFVFNPLIYAILGSCPQMIVGPEAAGSLLVGTVVQQSVDTGGSDEDNDLLHAQICGVVAGMAGAIVLIAGLARLGFPRQRLEQALIPELGLADLASEQGVSHGSSIDKIAFIVENVGEVHHLTFAVAGISFLVIMICRELKKRLEPKFPSVVFVPDRFLIVVASAILCAHFRWDKKGVEVLGSVKSATGGLFAFRWPFQLSHMRHIRAAMSTSFLIALLGFFESSVAAKSLGGSDTIQGMELSANREMIALGVANLVGASFMSLPAFGGYGRSKVNKTTGGKSPMSSVFLSLISLLSIIFLLPQFYFLPKPVLCSMISVVAWSLIEEAPHDIAFFVHIRGWKELSLMAIIFLSTIFYSLTLGMALGVGISLLLVIKHSTRPRIQILGRIPGTNRFENAEADNPNLEFIEGCLIVKIPEPLHFANTGELKSRLRSYRQRGVRVFFSRGPSKRSHPVWQLMERSGIVALCGGESHFVMDVEEALRWTEYEESISMGSGSSVRESQS</sequence>
<accession>A0ACC4DC91</accession>
<proteinExistence type="predicted"/>
<protein>
    <submittedName>
        <fullName evidence="1">Uncharacterized protein</fullName>
    </submittedName>
</protein>
<reference evidence="1" key="1">
    <citation type="submission" date="2024-12" db="EMBL/GenBank/DDBJ databases">
        <title>Comparative genomics and development of molecular markers within Purpureocillium lilacinum and among Purpureocillium species.</title>
        <authorList>
            <person name="Yeh Z.-Y."/>
            <person name="Ni N.-T."/>
            <person name="Lo P.-H."/>
            <person name="Mushyakhwo K."/>
            <person name="Lin C.-F."/>
            <person name="Nai Y.-S."/>
        </authorList>
    </citation>
    <scope>NUCLEOTIDE SEQUENCE</scope>
    <source>
        <strain evidence="1">NCHU-NPUST-175</strain>
    </source>
</reference>
<name>A0ACC4DC91_PURLI</name>
<keyword evidence="2" id="KW-1185">Reference proteome</keyword>
<evidence type="ECO:0000313" key="1">
    <source>
        <dbReference type="EMBL" id="KAL3953219.1"/>
    </source>
</evidence>
<evidence type="ECO:0000313" key="2">
    <source>
        <dbReference type="Proteomes" id="UP001638806"/>
    </source>
</evidence>
<comment type="caution">
    <text evidence="1">The sequence shown here is derived from an EMBL/GenBank/DDBJ whole genome shotgun (WGS) entry which is preliminary data.</text>
</comment>
<gene>
    <name evidence="1" type="ORF">ACCO45_013162</name>
</gene>